<keyword evidence="5" id="KW-1185">Reference proteome</keyword>
<protein>
    <submittedName>
        <fullName evidence="4">TrlF family AAA-like ATPase</fullName>
    </submittedName>
</protein>
<dbReference type="Proteomes" id="UP001595897">
    <property type="component" value="Unassembled WGS sequence"/>
</dbReference>
<dbReference type="InterPro" id="IPR016195">
    <property type="entry name" value="Pol/histidinol_Pase-like"/>
</dbReference>
<evidence type="ECO:0000256" key="1">
    <source>
        <dbReference type="SAM" id="Coils"/>
    </source>
</evidence>
<reference evidence="5" key="1">
    <citation type="journal article" date="2019" name="Int. J. Syst. Evol. Microbiol.">
        <title>The Global Catalogue of Microorganisms (GCM) 10K type strain sequencing project: providing services to taxonomists for standard genome sequencing and annotation.</title>
        <authorList>
            <consortium name="The Broad Institute Genomics Platform"/>
            <consortium name="The Broad Institute Genome Sequencing Center for Infectious Disease"/>
            <person name="Wu L."/>
            <person name="Ma J."/>
        </authorList>
    </citation>
    <scope>NUCLEOTIDE SEQUENCE [LARGE SCALE GENOMIC DNA]</scope>
    <source>
        <strain evidence="5">KACC 12507</strain>
    </source>
</reference>
<dbReference type="Gene3D" id="3.40.50.300">
    <property type="entry name" value="P-loop containing nucleotide triphosphate hydrolases"/>
    <property type="match status" value="2"/>
</dbReference>
<dbReference type="InterPro" id="IPR003959">
    <property type="entry name" value="ATPase_AAA_core"/>
</dbReference>
<dbReference type="Pfam" id="PF13304">
    <property type="entry name" value="AAA_21"/>
    <property type="match status" value="1"/>
</dbReference>
<feature type="coiled-coil region" evidence="1">
    <location>
        <begin position="566"/>
        <end position="642"/>
    </location>
</feature>
<dbReference type="Gene3D" id="3.20.20.140">
    <property type="entry name" value="Metal-dependent hydrolases"/>
    <property type="match status" value="1"/>
</dbReference>
<proteinExistence type="predicted"/>
<dbReference type="SUPFAM" id="SSF52540">
    <property type="entry name" value="P-loop containing nucleoside triphosphate hydrolases"/>
    <property type="match status" value="1"/>
</dbReference>
<comment type="caution">
    <text evidence="4">The sequence shown here is derived from an EMBL/GenBank/DDBJ whole genome shotgun (WGS) entry which is preliminary data.</text>
</comment>
<keyword evidence="1" id="KW-0175">Coiled coil</keyword>
<organism evidence="4 5">
    <name type="scientific">Glaciecola siphonariae</name>
    <dbReference type="NCBI Taxonomy" id="521012"/>
    <lineage>
        <taxon>Bacteria</taxon>
        <taxon>Pseudomonadati</taxon>
        <taxon>Pseudomonadota</taxon>
        <taxon>Gammaproteobacteria</taxon>
        <taxon>Alteromonadales</taxon>
        <taxon>Alteromonadaceae</taxon>
        <taxon>Glaciecola</taxon>
    </lineage>
</organism>
<evidence type="ECO:0000313" key="5">
    <source>
        <dbReference type="Proteomes" id="UP001595897"/>
    </source>
</evidence>
<dbReference type="Pfam" id="PF13476">
    <property type="entry name" value="AAA_23"/>
    <property type="match status" value="1"/>
</dbReference>
<gene>
    <name evidence="4" type="ORF">ACFO4O_14405</name>
</gene>
<dbReference type="EMBL" id="JBHSGU010000009">
    <property type="protein sequence ID" value="MFC4701358.1"/>
    <property type="molecule type" value="Genomic_DNA"/>
</dbReference>
<dbReference type="NCBIfam" id="NF045780">
    <property type="entry name" value="TrlF_fam_ATP"/>
    <property type="match status" value="1"/>
</dbReference>
<dbReference type="InterPro" id="IPR054787">
    <property type="entry name" value="TrlF_ATPase"/>
</dbReference>
<feature type="domain" description="ATPase AAA-type core" evidence="2">
    <location>
        <begin position="688"/>
        <end position="879"/>
    </location>
</feature>
<feature type="coiled-coil region" evidence="1">
    <location>
        <begin position="469"/>
        <end position="496"/>
    </location>
</feature>
<dbReference type="SUPFAM" id="SSF89550">
    <property type="entry name" value="PHP domain-like"/>
    <property type="match status" value="1"/>
</dbReference>
<feature type="domain" description="Rad50/SbcC-type AAA" evidence="3">
    <location>
        <begin position="293"/>
        <end position="498"/>
    </location>
</feature>
<evidence type="ECO:0000313" key="4">
    <source>
        <dbReference type="EMBL" id="MFC4701358.1"/>
    </source>
</evidence>
<dbReference type="RefSeq" id="WP_382409768.1">
    <property type="nucleotide sequence ID" value="NZ_JBHSGU010000009.1"/>
</dbReference>
<sequence length="938" mass="105497">MMDNGNHFKKCDLQVHTPRDRNWSQTNCITEYERETYAKAFVKECRIAGLDAVAITDHHDLVFFEYIKVAAKTELDDNGELVSIDNQLIVFPGLELTLHQPPIQGLLILDANFPEQLFPTVLGALGIAQAPKKDSKTAPTTPISNDTISGIEQLYKKLDGTDGLKGRYIFLPHVKDSGHKTLMRSGFHEAYSKMPSVGGYVDGLFKSTNRGYLKIIAGLVPEWGNKSIATLQTSDYRANKTIGEIGVATWIKWKEPTAEALRQACLAQESRISLLEPELPHIFIEKIDVTNSSFLSKFNLDFNSQLNAIIGGRGSGKSTILEYLRWALCDQTIDFGSDATKSDIQKRRETLIDKTLRAVGGEVRIFFSVNGTRHIVKRSPMSEDVSLKVGNGNFESVKPHQIQDLLPIQAYSQKQLSSISIKTDELKRFIERPISKEISSIDFEIDETFRKVKTTYIKLASSKEIRSDLKKSEIEIDSFKSQIEQLRSGLAGLSENDKAVLSKAKLFVNEKNLLDEISLEILSVKSAIAALTEIINKTRNVGSDKTILFENNSIIDTLSNTRKQYLDSMLETLEALEIKQAEYERAYEETKGEWLIIRNSFEERYRSAKSNSTASATTLESVKELEQKIEKLELSIRKKKSLLSEYDVTGDDLDKLFTEYVSHQEKKVKKLTESTNMFTELSDGHIEADFTKTVDVEALAQQINAVFSSNSLGIQKTKVESLVAIIAESPNPISEWTKVIYEIKALSEFSVSVDPKDELPITPIIEGAKFNAGNKRKISESLQQDGMIRLAEIRLGFLPRFFYKTFNEMGDKIPFEEASAGQQATALLNVLFNQDGFPLIIDQPEDDIDNRAIERIIEKLWGSKKKRQIIISSHNANLVVNGDSELVVCCDYNSTSEQTKGHIKYEGSIDSNDIRQEITSIMEGGERAFKLRKAKYGF</sequence>
<name>A0ABV9M0X9_9ALTE</name>
<dbReference type="InterPro" id="IPR027417">
    <property type="entry name" value="P-loop_NTPase"/>
</dbReference>
<evidence type="ECO:0000259" key="2">
    <source>
        <dbReference type="Pfam" id="PF13304"/>
    </source>
</evidence>
<dbReference type="InterPro" id="IPR038729">
    <property type="entry name" value="Rad50/SbcC_AAA"/>
</dbReference>
<evidence type="ECO:0000259" key="3">
    <source>
        <dbReference type="Pfam" id="PF13476"/>
    </source>
</evidence>
<accession>A0ABV9M0X9</accession>